<evidence type="ECO:0000313" key="2">
    <source>
        <dbReference type="Proteomes" id="UP000576209"/>
    </source>
</evidence>
<reference evidence="1 2" key="1">
    <citation type="submission" date="2020-08" db="EMBL/GenBank/DDBJ databases">
        <title>Genomic Encyclopedia of Type Strains, Phase IV (KMG-IV): sequencing the most valuable type-strain genomes for metagenomic binning, comparative biology and taxonomic classification.</title>
        <authorList>
            <person name="Goeker M."/>
        </authorList>
    </citation>
    <scope>NUCLEOTIDE SEQUENCE [LARGE SCALE GENOMIC DNA]</scope>
    <source>
        <strain evidence="1 2">DSM 105137</strain>
    </source>
</reference>
<dbReference type="RefSeq" id="WP_183497161.1">
    <property type="nucleotide sequence ID" value="NZ_JACIFF010000010.1"/>
</dbReference>
<name>A0A840EGJ8_9BACT</name>
<dbReference type="Proteomes" id="UP000576209">
    <property type="component" value="Unassembled WGS sequence"/>
</dbReference>
<organism evidence="1 2">
    <name type="scientific">Neolewinella aquimaris</name>
    <dbReference type="NCBI Taxonomy" id="1835722"/>
    <lineage>
        <taxon>Bacteria</taxon>
        <taxon>Pseudomonadati</taxon>
        <taxon>Bacteroidota</taxon>
        <taxon>Saprospiria</taxon>
        <taxon>Saprospirales</taxon>
        <taxon>Lewinellaceae</taxon>
        <taxon>Neolewinella</taxon>
    </lineage>
</organism>
<dbReference type="EMBL" id="JACIFF010000010">
    <property type="protein sequence ID" value="MBB4080939.1"/>
    <property type="molecule type" value="Genomic_DNA"/>
</dbReference>
<accession>A0A840EGJ8</accession>
<protein>
    <submittedName>
        <fullName evidence="1">Uncharacterized protein</fullName>
    </submittedName>
</protein>
<dbReference type="AlphaFoldDB" id="A0A840EGJ8"/>
<gene>
    <name evidence="1" type="ORF">GGR28_003578</name>
</gene>
<proteinExistence type="predicted"/>
<evidence type="ECO:0000313" key="1">
    <source>
        <dbReference type="EMBL" id="MBB4080939.1"/>
    </source>
</evidence>
<sequence>MFFQADNRFVAYRPTGEQITFRKAFSKIVFENSTIVIPHDDPEEESFVIPAAAIEGGVALGYRFLQDQLRKRQERFVHETHQRATNLEAGSYRVPKITYASFIYPENKKTEALRIHFEPVFIRGTGTFAYQLALINLNYSHAKPSDWSDVFDYTIQLTLNFLQGTELIEYPLQPVTVQSVSFTDNDLSEWNLYSSPIPLERNHCLIGASMTIVETNPAMVNTGKVLKLLTDNEQQVKQKLVTMLGQLLNPN</sequence>
<keyword evidence="2" id="KW-1185">Reference proteome</keyword>
<comment type="caution">
    <text evidence="1">The sequence shown here is derived from an EMBL/GenBank/DDBJ whole genome shotgun (WGS) entry which is preliminary data.</text>
</comment>